<keyword evidence="1" id="KW-0175">Coiled coil</keyword>
<dbReference type="OrthoDB" id="191894at2"/>
<dbReference type="AlphaFoldDB" id="A0A494ZZC3"/>
<reference evidence="2 3" key="1">
    <citation type="journal article" date="2016" name="Int. J. Syst. Evol. Microbiol.">
        <title>Oceanobacillus halophilus sp. nov., a novel moderately halophilic bacterium from a hypersaline lake.</title>
        <authorList>
            <person name="Amoozegar M.A."/>
            <person name="Bagheri M."/>
            <person name="Makhdoumi A."/>
            <person name="Nikou M.M."/>
            <person name="Fazeli S.A.S."/>
            <person name="Schumann P."/>
            <person name="Sproer C."/>
            <person name="Sanchez-Porro C."/>
            <person name="Ventosa A."/>
        </authorList>
    </citation>
    <scope>NUCLEOTIDE SEQUENCE [LARGE SCALE GENOMIC DNA]</scope>
    <source>
        <strain evidence="2 3">DSM 23996</strain>
    </source>
</reference>
<gene>
    <name evidence="2" type="ORF">D8M06_13625</name>
</gene>
<name>A0A494ZZC3_9BACI</name>
<sequence length="108" mass="12507">MSDYLKRGFLLGLGAAVSGKEKLEQKLKELVEKNELTQEQAKTVLENFIEKGDTQKQKWSDKQKEQTQKLAAEYGIATKEDIHELKERIHELEMKLSNKTAEEVEEEE</sequence>
<evidence type="ECO:0000256" key="1">
    <source>
        <dbReference type="SAM" id="Coils"/>
    </source>
</evidence>
<evidence type="ECO:0000313" key="2">
    <source>
        <dbReference type="EMBL" id="RKQ31527.1"/>
    </source>
</evidence>
<organism evidence="2 3">
    <name type="scientific">Oceanobacillus halophilus</name>
    <dbReference type="NCBI Taxonomy" id="930130"/>
    <lineage>
        <taxon>Bacteria</taxon>
        <taxon>Bacillati</taxon>
        <taxon>Bacillota</taxon>
        <taxon>Bacilli</taxon>
        <taxon>Bacillales</taxon>
        <taxon>Bacillaceae</taxon>
        <taxon>Oceanobacillus</taxon>
    </lineage>
</organism>
<keyword evidence="3" id="KW-1185">Reference proteome</keyword>
<proteinExistence type="predicted"/>
<dbReference type="EMBL" id="RBZP01000012">
    <property type="protein sequence ID" value="RKQ31527.1"/>
    <property type="molecule type" value="Genomic_DNA"/>
</dbReference>
<dbReference type="Proteomes" id="UP000269301">
    <property type="component" value="Unassembled WGS sequence"/>
</dbReference>
<dbReference type="RefSeq" id="WP_121204957.1">
    <property type="nucleotide sequence ID" value="NZ_RBZP01000012.1"/>
</dbReference>
<comment type="caution">
    <text evidence="2">The sequence shown here is derived from an EMBL/GenBank/DDBJ whole genome shotgun (WGS) entry which is preliminary data.</text>
</comment>
<evidence type="ECO:0008006" key="4">
    <source>
        <dbReference type="Google" id="ProtNLM"/>
    </source>
</evidence>
<protein>
    <recommendedName>
        <fullName evidence="4">Polyhydroxyalkanoate synthesis regulator</fullName>
    </recommendedName>
</protein>
<evidence type="ECO:0000313" key="3">
    <source>
        <dbReference type="Proteomes" id="UP000269301"/>
    </source>
</evidence>
<accession>A0A494ZZC3</accession>
<feature type="coiled-coil region" evidence="1">
    <location>
        <begin position="13"/>
        <end position="47"/>
    </location>
</feature>